<evidence type="ECO:0008006" key="7">
    <source>
        <dbReference type="Google" id="ProtNLM"/>
    </source>
</evidence>
<dbReference type="PANTHER" id="PTHR23212:SF0">
    <property type="entry name" value="BRAIN ACID SOLUBLE PROTEIN 1"/>
    <property type="match status" value="1"/>
</dbReference>
<accession>A0A4X1TBY6</accession>
<feature type="compositionally biased region" description="Basic and acidic residues" evidence="4">
    <location>
        <begin position="13"/>
        <end position="27"/>
    </location>
</feature>
<dbReference type="Proteomes" id="UP000694725">
    <property type="component" value="Unplaced"/>
</dbReference>
<dbReference type="Ensembl" id="ENSSSCT00070015402.1">
    <property type="protein sequence ID" value="ENSSSCP00070012730.1"/>
    <property type="gene ID" value="ENSSSCG00070007988.1"/>
</dbReference>
<evidence type="ECO:0000313" key="5">
    <source>
        <dbReference type="Ensembl" id="ENSSSCP00070012730.1"/>
    </source>
</evidence>
<evidence type="ECO:0000313" key="6">
    <source>
        <dbReference type="Proteomes" id="UP000314985"/>
    </source>
</evidence>
<sequence>MGGKLSKKKKGWSVKDEKAKDKDKKAEGTGTEEEGTLKGMRPSDGAPALDPKPSSPEAAPSSKEFPAATESPSSMPKVQATTAPAAPSDEVKSETPS</sequence>
<reference evidence="6" key="1">
    <citation type="submission" date="2017-08" db="EMBL/GenBank/DDBJ databases">
        <title>USMARCv1.0.</title>
        <authorList>
            <person name="Hannum G.I."/>
            <person name="Koren S."/>
            <person name="Schroeder S.G."/>
            <person name="Chin S.C."/>
            <person name="Nonneman D.J."/>
            <person name="Becker S.A."/>
            <person name="Rosen B.D."/>
            <person name="Bickhart D.M."/>
            <person name="Putnam N.H."/>
            <person name="Green R.E."/>
            <person name="Tuggle C.K."/>
            <person name="Liu H."/>
            <person name="Rohrer G.A."/>
            <person name="Warr A."/>
            <person name="Hall R."/>
            <person name="Kim K."/>
            <person name="Hume D.A."/>
            <person name="Talbot R."/>
            <person name="Chow W."/>
            <person name="Howe K."/>
            <person name="Schwartz A.S."/>
            <person name="Watson M."/>
            <person name="Archibald A.L."/>
            <person name="Phillippy A.M."/>
            <person name="Smith T.P.L."/>
        </authorList>
    </citation>
    <scope>NUCLEOTIDE SEQUENCE [LARGE SCALE GENOMIC DNA]</scope>
</reference>
<dbReference type="Proteomes" id="UP000694720">
    <property type="component" value="Unplaced"/>
</dbReference>
<dbReference type="Ensembl" id="ENSSSCT00065049801.1">
    <property type="protein sequence ID" value="ENSSSCP00065021548.1"/>
    <property type="gene ID" value="ENSSSCG00065036540.1"/>
</dbReference>
<name>A0A4X1TBY6_PIG</name>
<dbReference type="Ensembl" id="ENSSSCT00055058185.1">
    <property type="protein sequence ID" value="ENSSSCP00055046546.1"/>
    <property type="gene ID" value="ENSSSCG00055029329.1"/>
</dbReference>
<organism evidence="5 6">
    <name type="scientific">Sus scrofa</name>
    <name type="common">Pig</name>
    <dbReference type="NCBI Taxonomy" id="9823"/>
    <lineage>
        <taxon>Eukaryota</taxon>
        <taxon>Metazoa</taxon>
        <taxon>Chordata</taxon>
        <taxon>Craniata</taxon>
        <taxon>Vertebrata</taxon>
        <taxon>Euteleostomi</taxon>
        <taxon>Mammalia</taxon>
        <taxon>Eutheria</taxon>
        <taxon>Laurasiatheria</taxon>
        <taxon>Artiodactyla</taxon>
        <taxon>Suina</taxon>
        <taxon>Suidae</taxon>
        <taxon>Sus</taxon>
    </lineage>
</organism>
<dbReference type="InterPro" id="IPR008408">
    <property type="entry name" value="BASP1"/>
</dbReference>
<reference evidence="5" key="2">
    <citation type="submission" date="2025-05" db="UniProtKB">
        <authorList>
            <consortium name="Ensembl"/>
        </authorList>
    </citation>
    <scope>IDENTIFICATION</scope>
</reference>
<feature type="compositionally biased region" description="Basic residues" evidence="4">
    <location>
        <begin position="1"/>
        <end position="12"/>
    </location>
</feature>
<comment type="similarity">
    <text evidence="1">Belongs to the BASP1 family.</text>
</comment>
<keyword evidence="2" id="KW-0519">Myristate</keyword>
<evidence type="ECO:0000256" key="4">
    <source>
        <dbReference type="SAM" id="MobiDB-lite"/>
    </source>
</evidence>
<feature type="region of interest" description="Disordered" evidence="4">
    <location>
        <begin position="1"/>
        <end position="97"/>
    </location>
</feature>
<dbReference type="AlphaFoldDB" id="A0A4X1TBY6"/>
<dbReference type="Pfam" id="PF05466">
    <property type="entry name" value="BASP1"/>
    <property type="match status" value="1"/>
</dbReference>
<evidence type="ECO:0000256" key="1">
    <source>
        <dbReference type="ARBA" id="ARBA00010268"/>
    </source>
</evidence>
<dbReference type="Proteomes" id="UP000314985">
    <property type="component" value="Unassembled WGS sequence"/>
</dbReference>
<evidence type="ECO:0000256" key="3">
    <source>
        <dbReference type="ARBA" id="ARBA00023288"/>
    </source>
</evidence>
<evidence type="ECO:0000256" key="2">
    <source>
        <dbReference type="ARBA" id="ARBA00022707"/>
    </source>
</evidence>
<dbReference type="PANTHER" id="PTHR23212">
    <property type="entry name" value="BRAIN ACID SOLUBLE PROTEIN 1"/>
    <property type="match status" value="1"/>
</dbReference>
<dbReference type="Ensembl" id="ENSSSCT00035024778.1">
    <property type="protein sequence ID" value="ENSSSCP00035009319.1"/>
    <property type="gene ID" value="ENSSSCG00035019164.1"/>
</dbReference>
<feature type="compositionally biased region" description="Low complexity" evidence="4">
    <location>
        <begin position="51"/>
        <end position="68"/>
    </location>
</feature>
<proteinExistence type="inferred from homology"/>
<dbReference type="Proteomes" id="UP000694724">
    <property type="component" value="Unplaced"/>
</dbReference>
<feature type="compositionally biased region" description="Polar residues" evidence="4">
    <location>
        <begin position="70"/>
        <end position="82"/>
    </location>
</feature>
<keyword evidence="3" id="KW-0449">Lipoprotein</keyword>
<protein>
    <recommendedName>
        <fullName evidence="7">Brain acid soluble protein 1</fullName>
    </recommendedName>
</protein>